<reference evidence="1" key="1">
    <citation type="submission" date="2018-05" db="EMBL/GenBank/DDBJ databases">
        <authorList>
            <person name="Lanie J.A."/>
            <person name="Ng W.-L."/>
            <person name="Kazmierczak K.M."/>
            <person name="Andrzejewski T.M."/>
            <person name="Davidsen T.M."/>
            <person name="Wayne K.J."/>
            <person name="Tettelin H."/>
            <person name="Glass J.I."/>
            <person name="Rusch D."/>
            <person name="Podicherti R."/>
            <person name="Tsui H.-C.T."/>
            <person name="Winkler M.E."/>
        </authorList>
    </citation>
    <scope>NUCLEOTIDE SEQUENCE</scope>
</reference>
<dbReference type="SUPFAM" id="SSF47240">
    <property type="entry name" value="Ferritin-like"/>
    <property type="match status" value="1"/>
</dbReference>
<gene>
    <name evidence="1" type="ORF">METZ01_LOCUS70046</name>
</gene>
<dbReference type="GO" id="GO:0016491">
    <property type="term" value="F:oxidoreductase activity"/>
    <property type="evidence" value="ECO:0007669"/>
    <property type="project" value="InterPro"/>
</dbReference>
<dbReference type="EMBL" id="UINC01004835">
    <property type="protein sequence ID" value="SVA17192.1"/>
    <property type="molecule type" value="Genomic_DNA"/>
</dbReference>
<name>A0A381TM96_9ZZZZ</name>
<dbReference type="Gene3D" id="1.10.620.20">
    <property type="entry name" value="Ribonucleotide Reductase, subunit A"/>
    <property type="match status" value="1"/>
</dbReference>
<dbReference type="InterPro" id="IPR012348">
    <property type="entry name" value="RNR-like"/>
</dbReference>
<dbReference type="InterPro" id="IPR009078">
    <property type="entry name" value="Ferritin-like_SF"/>
</dbReference>
<protein>
    <submittedName>
        <fullName evidence="1">Uncharacterized protein</fullName>
    </submittedName>
</protein>
<dbReference type="InterPro" id="IPR025859">
    <property type="entry name" value="AurF/CmlI"/>
</dbReference>
<organism evidence="1">
    <name type="scientific">marine metagenome</name>
    <dbReference type="NCBI Taxonomy" id="408172"/>
    <lineage>
        <taxon>unclassified sequences</taxon>
        <taxon>metagenomes</taxon>
        <taxon>ecological metagenomes</taxon>
    </lineage>
</organism>
<dbReference type="Pfam" id="PF11583">
    <property type="entry name" value="AurF"/>
    <property type="match status" value="1"/>
</dbReference>
<accession>A0A381TM96</accession>
<dbReference type="CDD" id="cd00657">
    <property type="entry name" value="Ferritin_like"/>
    <property type="match status" value="1"/>
</dbReference>
<sequence>MSDQMHETITYESDMYLTKKDVKDIQEIFKTPLIGTYNWDYSAADDRINRLYQLAKKRQWNVEIDLDWSQPWNQEDLTLEDYAYNHQMFNDYKPYIKLPDEKKLEFQNKAAAWALAQFLHGEQGALLVSSQLCSCAPTYNAKLYAATQTYDEARHVEAFNKYIQTRPRLMYPIDKYLKYLLDKILTDERWDLKFIGMQLIIEGLALGAFKTFPQVNPDPLAHSIVEYIIKDEARHVTFGVNYLEDHIKNLSQQEIEERAEFAYEACVVMKNRFHAIQVFEEFGWDVEETCAYARNVPIREQFQQFIFQGVIPNLKKVGLLTETIRPKFEELDLLKWEDFPNSEDMEWIEEA</sequence>
<dbReference type="AlphaFoldDB" id="A0A381TM96"/>
<evidence type="ECO:0000313" key="1">
    <source>
        <dbReference type="EMBL" id="SVA17192.1"/>
    </source>
</evidence>
<proteinExistence type="predicted"/>